<dbReference type="AlphaFoldDB" id="A0A7Z0EE92"/>
<dbReference type="GO" id="GO:0003677">
    <property type="term" value="F:DNA binding"/>
    <property type="evidence" value="ECO:0007669"/>
    <property type="project" value="InterPro"/>
</dbReference>
<keyword evidence="7" id="KW-1185">Reference proteome</keyword>
<feature type="binding site" evidence="3">
    <location>
        <begin position="393"/>
        <end position="400"/>
    </location>
    <ligand>
        <name>ATP</name>
        <dbReference type="ChEBI" id="CHEBI:30616"/>
    </ligand>
</feature>
<dbReference type="InterPro" id="IPR050206">
    <property type="entry name" value="FtsK/SpoIIIE/SftA"/>
</dbReference>
<dbReference type="Proteomes" id="UP000537260">
    <property type="component" value="Unassembled WGS sequence"/>
</dbReference>
<keyword evidence="1 3" id="KW-0547">Nucleotide-binding</keyword>
<accession>A0A7Z0EE92</accession>
<protein>
    <submittedName>
        <fullName evidence="6">S-DNA-T family DNA segregation ATPase FtsK/SpoIIIE</fullName>
    </submittedName>
</protein>
<dbReference type="EMBL" id="JACCFM010000001">
    <property type="protein sequence ID" value="NYJ20052.1"/>
    <property type="molecule type" value="Genomic_DNA"/>
</dbReference>
<keyword evidence="2 3" id="KW-0067">ATP-binding</keyword>
<evidence type="ECO:0000256" key="2">
    <source>
        <dbReference type="ARBA" id="ARBA00022840"/>
    </source>
</evidence>
<gene>
    <name evidence="6" type="ORF">HNR05_001843</name>
</gene>
<organism evidence="6 7">
    <name type="scientific">Glaciibacter psychrotolerans</name>
    <dbReference type="NCBI Taxonomy" id="670054"/>
    <lineage>
        <taxon>Bacteria</taxon>
        <taxon>Bacillati</taxon>
        <taxon>Actinomycetota</taxon>
        <taxon>Actinomycetes</taxon>
        <taxon>Micrococcales</taxon>
        <taxon>Microbacteriaceae</taxon>
        <taxon>Glaciibacter</taxon>
    </lineage>
</organism>
<evidence type="ECO:0000256" key="4">
    <source>
        <dbReference type="SAM" id="Phobius"/>
    </source>
</evidence>
<evidence type="ECO:0000259" key="5">
    <source>
        <dbReference type="PROSITE" id="PS50901"/>
    </source>
</evidence>
<dbReference type="PANTHER" id="PTHR22683:SF1">
    <property type="entry name" value="TYPE VII SECRETION SYSTEM PROTEIN ESSC"/>
    <property type="match status" value="1"/>
</dbReference>
<keyword evidence="4" id="KW-1133">Transmembrane helix</keyword>
<dbReference type="CDD" id="cd01127">
    <property type="entry name" value="TrwB_TraG_TraD_VirD4"/>
    <property type="match status" value="1"/>
</dbReference>
<dbReference type="SMART" id="SM00382">
    <property type="entry name" value="AAA"/>
    <property type="match status" value="2"/>
</dbReference>
<dbReference type="InterPro" id="IPR002543">
    <property type="entry name" value="FtsK_dom"/>
</dbReference>
<dbReference type="RefSeq" id="WP_179578721.1">
    <property type="nucleotide sequence ID" value="NZ_JACCFM010000001.1"/>
</dbReference>
<name>A0A7Z0EE92_9MICO</name>
<evidence type="ECO:0000256" key="3">
    <source>
        <dbReference type="PROSITE-ProRule" id="PRU00289"/>
    </source>
</evidence>
<dbReference type="SUPFAM" id="SSF52540">
    <property type="entry name" value="P-loop containing nucleoside triphosphate hydrolases"/>
    <property type="match status" value="2"/>
</dbReference>
<dbReference type="Gene3D" id="3.40.50.300">
    <property type="entry name" value="P-loop containing nucleotide triphosphate hydrolases"/>
    <property type="match status" value="3"/>
</dbReference>
<dbReference type="Pfam" id="PF01580">
    <property type="entry name" value="FtsK_SpoIIIE"/>
    <property type="match status" value="1"/>
</dbReference>
<reference evidence="6 7" key="1">
    <citation type="submission" date="2020-07" db="EMBL/GenBank/DDBJ databases">
        <title>Sequencing the genomes of 1000 actinobacteria strains.</title>
        <authorList>
            <person name="Klenk H.-P."/>
        </authorList>
    </citation>
    <scope>NUCLEOTIDE SEQUENCE [LARGE SCALE GENOMIC DNA]</scope>
    <source>
        <strain evidence="6 7">LI1</strain>
    </source>
</reference>
<proteinExistence type="predicted"/>
<evidence type="ECO:0000256" key="1">
    <source>
        <dbReference type="ARBA" id="ARBA00022741"/>
    </source>
</evidence>
<evidence type="ECO:0000313" key="6">
    <source>
        <dbReference type="EMBL" id="NYJ20052.1"/>
    </source>
</evidence>
<feature type="domain" description="FtsK" evidence="5">
    <location>
        <begin position="375"/>
        <end position="560"/>
    </location>
</feature>
<dbReference type="GO" id="GO:0005524">
    <property type="term" value="F:ATP binding"/>
    <property type="evidence" value="ECO:0007669"/>
    <property type="project" value="UniProtKB-UniRule"/>
</dbReference>
<comment type="caution">
    <text evidence="6">The sequence shown here is derived from an EMBL/GenBank/DDBJ whole genome shotgun (WGS) entry which is preliminary data.</text>
</comment>
<evidence type="ECO:0000313" key="7">
    <source>
        <dbReference type="Proteomes" id="UP000537260"/>
    </source>
</evidence>
<dbReference type="InterPro" id="IPR003593">
    <property type="entry name" value="AAA+_ATPase"/>
</dbReference>
<dbReference type="InterPro" id="IPR027417">
    <property type="entry name" value="P-loop_NTPase"/>
</dbReference>
<sequence length="988" mass="103773">MYSPVDPLRIPAHPADAQRAGFPLVASLAPLAAAAAMWAITGSLFALVFAGLSPVMAVASVLDSRRTSRRTRRRDSARYGEAIGALQHDIDERLELLRQAAWLRTPASGSILRAPDEALRWAPQAPTEVSLGVGAVASGLVLEGDDGSTEAGRLRLAASTLRDAPVTADARGGIGIVGSPAAALALGRALLVQLSFTLSPERWRVVVASGSGAAGGTGWSWSLTLPHAGGRTAEHEIVVSEGAARSDSARSEAAQSGVAQPGGQRIILAVAPSIETLPPGCATIVRMRSPEQAELVRSAAGQRSLVFSPDLASVVEAARHATELCRSADAAGISQLRDVVPSSVQLRDIGVTADQPHPSSARGRGLDCAVGLSADGPLCIDLVRQGPHAVVGGTTGSGKSELLVTWIVAMAARYPPDEVTFLLVDFKGGAALSALTTLPHCVGLVTDLDEHEATRALESLTAELRYREQILADAGAREIGDARIVPSVPRLVIVVDEFATMLGAFPDLHALFVDIAARGRSLGVHLILCTQRPAGVVRDALLANCSLRLSLRVNNRADSLAVIGTDAAASLAPTLPGRVLIKCGVGDPRLCQIATTSVDDIQQIIGRAHDASAGEPRGDRARRPWLPPLPPMVTREVLAAVAAGGPAAEAGADELQIGLFDEPAHQRYRVAGYAPTRHGHLLVVGAAHSGKSAALAMMAEQARKTAHPVGLVELVDADIENTWDALDRAHRRCLDPDATTPGLLLLLDDFDSVYARWESDYRLAALDLLTIVLRDGAAAGITLVIAVQRAVGGLQILSTLCGSALLLRMQNLDEHRAAGGVPARFDTTLPAGGGSWRGTRIQLLAALDPTGGRARPQPLPGLSAQSTLVLISGSPARCVERLREIRGEVATVVELTPPLGGARGQLDVTALIGPTAFVGDPDAWQIEWAALQLLRQRSPLIFDRCTLADYRLISRRREVPPPLAPGRNRVWVLEPDGHVHRGSVESGR</sequence>
<keyword evidence="4" id="KW-0812">Transmembrane</keyword>
<dbReference type="PANTHER" id="PTHR22683">
    <property type="entry name" value="SPORULATION PROTEIN RELATED"/>
    <property type="match status" value="1"/>
</dbReference>
<dbReference type="PROSITE" id="PS50901">
    <property type="entry name" value="FTSK"/>
    <property type="match status" value="1"/>
</dbReference>
<feature type="transmembrane region" description="Helical" evidence="4">
    <location>
        <begin position="44"/>
        <end position="64"/>
    </location>
</feature>
<keyword evidence="4" id="KW-0472">Membrane</keyword>